<evidence type="ECO:0000256" key="5">
    <source>
        <dbReference type="PIRNR" id="PIRNR015952"/>
    </source>
</evidence>
<dbReference type="Pfam" id="PF03998">
    <property type="entry name" value="Utp11"/>
    <property type="match status" value="1"/>
</dbReference>
<sequence length="271" mass="31806">MSSLHNAVKAQKTHRERHQPDARKNLGLLEKKKDYKQRARDFNKKKATIKKLRKKALIRNPDEFYFHMINSKVEDGVHKEKSKAEKFTDEQLALMQTQDLKYIITKRTSERSKIEKLRARLHLISATDKPKNVHTIFVDNDREKEDLNLAARLGTHEAFLGRSFNRPLMEDLKKGKFSTYNIDPEQVSEANKATRKGYKELEQRIAREEQLAVLQAKMEIKVLLKSGKNKPERIVQEETKSSAPVYVWPKRERSNLLCQNDKFLCFFSLIE</sequence>
<accession>A0A1S6GL58</accession>
<comment type="subcellular location">
    <subcellularLocation>
        <location evidence="1 5">Nucleus</location>
        <location evidence="1 5">Nucleolus</location>
    </subcellularLocation>
</comment>
<name>A0A1S6GL58_9MAXI</name>
<comment type="function">
    <text evidence="5">Involved in nucleolar processing of pre-18S ribosomal RNA.</text>
</comment>
<evidence type="ECO:0000256" key="4">
    <source>
        <dbReference type="ARBA" id="ARBA00023242"/>
    </source>
</evidence>
<proteinExistence type="evidence at transcript level"/>
<keyword evidence="4 5" id="KW-0539">Nucleus</keyword>
<dbReference type="GO" id="GO:0032040">
    <property type="term" value="C:small-subunit processome"/>
    <property type="evidence" value="ECO:0007669"/>
    <property type="project" value="UniProtKB-UniRule"/>
</dbReference>
<evidence type="ECO:0000256" key="2">
    <source>
        <dbReference type="ARBA" id="ARBA00008105"/>
    </source>
</evidence>
<dbReference type="PANTHER" id="PTHR12838:SF0">
    <property type="entry name" value="U3 SMALL NUCLEOLAR RNA-ASSOCIATED PROTEIN 11-RELATED"/>
    <property type="match status" value="1"/>
</dbReference>
<organism evidence="7">
    <name type="scientific">Pseudodiaptomus poplesia</name>
    <dbReference type="NCBI Taxonomy" id="213370"/>
    <lineage>
        <taxon>Eukaryota</taxon>
        <taxon>Metazoa</taxon>
        <taxon>Ecdysozoa</taxon>
        <taxon>Arthropoda</taxon>
        <taxon>Crustacea</taxon>
        <taxon>Multicrustacea</taxon>
        <taxon>Hexanauplia</taxon>
        <taxon>Copepoda</taxon>
        <taxon>Calanoida</taxon>
        <taxon>Pseudodiaptomidae</taxon>
        <taxon>Pseudodiaptomus</taxon>
    </lineage>
</organism>
<comment type="similarity">
    <text evidence="2 5">Belongs to the UTP11 family.</text>
</comment>
<evidence type="ECO:0000256" key="6">
    <source>
        <dbReference type="SAM" id="MobiDB-lite"/>
    </source>
</evidence>
<feature type="compositionally biased region" description="Basic and acidic residues" evidence="6">
    <location>
        <begin position="18"/>
        <end position="27"/>
    </location>
</feature>
<dbReference type="GO" id="GO:0006364">
    <property type="term" value="P:rRNA processing"/>
    <property type="evidence" value="ECO:0007669"/>
    <property type="project" value="UniProtKB-UniRule"/>
</dbReference>
<dbReference type="PANTHER" id="PTHR12838">
    <property type="entry name" value="U3 SMALL NUCLEOLAR RNA-ASSOCIATED PROTEIN 11"/>
    <property type="match status" value="1"/>
</dbReference>
<reference evidence="7" key="1">
    <citation type="journal article" date="2017" name="Aquat. Toxicol.">
        <title>Spliced leader-based analyses reveal the effects of polycyclic aromatic hydrocarbons on gene expression in the copepod Pseudodiaptomus poplesia.</title>
        <authorList>
            <person name="Zhuang Y."/>
            <person name="Yang F."/>
            <person name="Xu D."/>
            <person name="Chen H."/>
            <person name="Zhang H."/>
            <person name="Liu G."/>
        </authorList>
    </citation>
    <scope>NUCLEOTIDE SEQUENCE</scope>
</reference>
<dbReference type="PIRSF" id="PIRSF015952">
    <property type="entry name" value="U3snoRNP11"/>
    <property type="match status" value="1"/>
</dbReference>
<dbReference type="InterPro" id="IPR007144">
    <property type="entry name" value="SSU_processome_Utp11"/>
</dbReference>
<evidence type="ECO:0000313" key="7">
    <source>
        <dbReference type="EMBL" id="AQS22592.1"/>
    </source>
</evidence>
<comment type="subunit">
    <text evidence="5">Component of the ribosomal small subunit (SSU) processome.</text>
</comment>
<dbReference type="EMBL" id="KY314158">
    <property type="protein sequence ID" value="AQS22592.1"/>
    <property type="molecule type" value="mRNA"/>
</dbReference>
<feature type="region of interest" description="Disordered" evidence="6">
    <location>
        <begin position="1"/>
        <end position="27"/>
    </location>
</feature>
<dbReference type="AlphaFoldDB" id="A0A1S6GL58"/>
<evidence type="ECO:0000256" key="1">
    <source>
        <dbReference type="ARBA" id="ARBA00004604"/>
    </source>
</evidence>
<keyword evidence="3 5" id="KW-0698">rRNA processing</keyword>
<evidence type="ECO:0000256" key="3">
    <source>
        <dbReference type="ARBA" id="ARBA00022552"/>
    </source>
</evidence>
<protein>
    <recommendedName>
        <fullName evidence="5">U3 small nucleolar RNA-associated protein 11</fullName>
        <shortName evidence="5">U3 snoRNA-associated protein 11</shortName>
    </recommendedName>
</protein>